<proteinExistence type="inferred from homology"/>
<dbReference type="CDD" id="cd00293">
    <property type="entry name" value="USP-like"/>
    <property type="match status" value="1"/>
</dbReference>
<dbReference type="RefSeq" id="WP_009538609.1">
    <property type="nucleotide sequence ID" value="NZ_ANHY01000002.1"/>
</dbReference>
<dbReference type="Proteomes" id="UP000009881">
    <property type="component" value="Unassembled WGS sequence"/>
</dbReference>
<evidence type="ECO:0000313" key="3">
    <source>
        <dbReference type="Proteomes" id="UP000009881"/>
    </source>
</evidence>
<comment type="similarity">
    <text evidence="1">Belongs to the universal stress protein A family.</text>
</comment>
<dbReference type="OrthoDB" id="9804721at2"/>
<dbReference type="PATRIC" id="fig|1238182.3.peg.158"/>
<dbReference type="PRINTS" id="PR01438">
    <property type="entry name" value="UNVRSLSTRESS"/>
</dbReference>
<sequence length="276" mass="30126">MSYRHIFVHLDSSEHCEKRVVPTLVMAQRFGAHVTAVFSQVDGVIPDYGIPEGLPKTTAAVGGWVVDTFAKRAREADVRFNADVASLGSAATVIEETTEAARNADLAVIGQHDPHNVLGETPEDLVEHVILDSARPVLVIPYAGLFYDIGRRVLVGWNGTREATRALNDGMPLISGGEEVRLLTVQPPKEMNKPFEELQGRLMHHLKVHSIEPKLLREPKSSDMSVANLLVSRITDYGCDLLVLGGYGHYGFPAVLRGGVTRGLLKQTTVPTLLSH</sequence>
<organism evidence="2 3">
    <name type="scientific">Caenispirillum salinarum AK4</name>
    <dbReference type="NCBI Taxonomy" id="1238182"/>
    <lineage>
        <taxon>Bacteria</taxon>
        <taxon>Pseudomonadati</taxon>
        <taxon>Pseudomonadota</taxon>
        <taxon>Alphaproteobacteria</taxon>
        <taxon>Rhodospirillales</taxon>
        <taxon>Novispirillaceae</taxon>
        <taxon>Caenispirillum</taxon>
    </lineage>
</organism>
<dbReference type="Gene3D" id="3.40.50.12370">
    <property type="match status" value="1"/>
</dbReference>
<accession>K9H5E1</accession>
<name>K9H5E1_9PROT</name>
<dbReference type="EMBL" id="ANHY01000002">
    <property type="protein sequence ID" value="EKV32782.1"/>
    <property type="molecule type" value="Genomic_DNA"/>
</dbReference>
<dbReference type="InterPro" id="IPR006015">
    <property type="entry name" value="Universal_stress_UspA"/>
</dbReference>
<evidence type="ECO:0000313" key="2">
    <source>
        <dbReference type="EMBL" id="EKV32782.1"/>
    </source>
</evidence>
<dbReference type="AlphaFoldDB" id="K9H5E1"/>
<dbReference type="SUPFAM" id="SSF52402">
    <property type="entry name" value="Adenine nucleotide alpha hydrolases-like"/>
    <property type="match status" value="2"/>
</dbReference>
<dbReference type="PANTHER" id="PTHR46268">
    <property type="entry name" value="STRESS RESPONSE PROTEIN NHAX"/>
    <property type="match status" value="1"/>
</dbReference>
<dbReference type="eggNOG" id="COG0589">
    <property type="taxonomic scope" value="Bacteria"/>
</dbReference>
<protein>
    <submittedName>
        <fullName evidence="2">Uncharacterized protein</fullName>
    </submittedName>
</protein>
<keyword evidence="3" id="KW-1185">Reference proteome</keyword>
<comment type="caution">
    <text evidence="2">The sequence shown here is derived from an EMBL/GenBank/DDBJ whole genome shotgun (WGS) entry which is preliminary data.</text>
</comment>
<evidence type="ECO:0000256" key="1">
    <source>
        <dbReference type="ARBA" id="ARBA00008791"/>
    </source>
</evidence>
<gene>
    <name evidence="2" type="ORF">C882_1620</name>
</gene>
<dbReference type="PANTHER" id="PTHR46268:SF15">
    <property type="entry name" value="UNIVERSAL STRESS PROTEIN HP_0031"/>
    <property type="match status" value="1"/>
</dbReference>
<dbReference type="STRING" id="1238182.C882_1620"/>
<reference evidence="2 3" key="1">
    <citation type="journal article" date="2013" name="Genome Announc.">
        <title>Draft Genome Sequence of an Alphaproteobacterium, Caenispirillum salinarum AK4(T), Isolated from a Solar Saltern.</title>
        <authorList>
            <person name="Khatri I."/>
            <person name="Singh A."/>
            <person name="Korpole S."/>
            <person name="Pinnaka A.K."/>
            <person name="Subramanian S."/>
        </authorList>
    </citation>
    <scope>NUCLEOTIDE SEQUENCE [LARGE SCALE GENOMIC DNA]</scope>
    <source>
        <strain evidence="2 3">AK4</strain>
    </source>
</reference>